<dbReference type="PANTHER" id="PTHR30524">
    <property type="entry name" value="MANNITOL-1-PHOSPHATE 5-DEHYDROGENASE"/>
    <property type="match status" value="1"/>
</dbReference>
<dbReference type="Pfam" id="PF01232">
    <property type="entry name" value="Mannitol_dh"/>
    <property type="match status" value="1"/>
</dbReference>
<dbReference type="Proteomes" id="UP000799118">
    <property type="component" value="Unassembled WGS sequence"/>
</dbReference>
<evidence type="ECO:0000313" key="5">
    <source>
        <dbReference type="Proteomes" id="UP000799118"/>
    </source>
</evidence>
<evidence type="ECO:0000256" key="1">
    <source>
        <dbReference type="ARBA" id="ARBA00023002"/>
    </source>
</evidence>
<organism evidence="4 5">
    <name type="scientific">Gymnopus androsaceus JB14</name>
    <dbReference type="NCBI Taxonomy" id="1447944"/>
    <lineage>
        <taxon>Eukaryota</taxon>
        <taxon>Fungi</taxon>
        <taxon>Dikarya</taxon>
        <taxon>Basidiomycota</taxon>
        <taxon>Agaricomycotina</taxon>
        <taxon>Agaricomycetes</taxon>
        <taxon>Agaricomycetidae</taxon>
        <taxon>Agaricales</taxon>
        <taxon>Marasmiineae</taxon>
        <taxon>Omphalotaceae</taxon>
        <taxon>Gymnopus</taxon>
    </lineage>
</organism>
<sequence>MKAIQDLAKQHLSIITTAAGPNVLPKLAKPIAQIIRTRMENNMGPINIVACENLVNATGILRDEIEKELTDEERHYMQDNIGFAVCSVDRIVPPFSSDHILDVGVEPFYEWTVDAKSMKKTDPDVIIKGMHNAYVQRKLFTLNTGHAITAYLGFIEEEGHHP</sequence>
<evidence type="ECO:0000259" key="3">
    <source>
        <dbReference type="Pfam" id="PF01232"/>
    </source>
</evidence>
<protein>
    <submittedName>
        <fullName evidence="4">NAD(P)-binding protein</fullName>
    </submittedName>
</protein>
<dbReference type="EMBL" id="ML769402">
    <property type="protein sequence ID" value="KAE9406445.1"/>
    <property type="molecule type" value="Genomic_DNA"/>
</dbReference>
<keyword evidence="1" id="KW-0560">Oxidoreductase</keyword>
<dbReference type="InterPro" id="IPR000669">
    <property type="entry name" value="Mannitol_DH"/>
</dbReference>
<dbReference type="InterPro" id="IPR036291">
    <property type="entry name" value="NAD(P)-bd_dom_sf"/>
</dbReference>
<dbReference type="SUPFAM" id="SSF51735">
    <property type="entry name" value="NAD(P)-binding Rossmann-fold domains"/>
    <property type="match status" value="1"/>
</dbReference>
<keyword evidence="5" id="KW-1185">Reference proteome</keyword>
<dbReference type="Gene3D" id="3.40.50.720">
    <property type="entry name" value="NAD(P)-binding Rossmann-like Domain"/>
    <property type="match status" value="1"/>
</dbReference>
<dbReference type="OrthoDB" id="418169at2759"/>
<dbReference type="InterPro" id="IPR013131">
    <property type="entry name" value="Mannitol_DH_N"/>
</dbReference>
<keyword evidence="2" id="KW-0520">NAD</keyword>
<gene>
    <name evidence="4" type="ORF">BT96DRAFT_253385</name>
</gene>
<dbReference type="PRINTS" id="PR00084">
    <property type="entry name" value="MTLDHDRGNASE"/>
</dbReference>
<reference evidence="4" key="1">
    <citation type="journal article" date="2019" name="Environ. Microbiol.">
        <title>Fungal ecological strategies reflected in gene transcription - a case study of two litter decomposers.</title>
        <authorList>
            <person name="Barbi F."/>
            <person name="Kohler A."/>
            <person name="Barry K."/>
            <person name="Baskaran P."/>
            <person name="Daum C."/>
            <person name="Fauchery L."/>
            <person name="Ihrmark K."/>
            <person name="Kuo A."/>
            <person name="LaButti K."/>
            <person name="Lipzen A."/>
            <person name="Morin E."/>
            <person name="Grigoriev I.V."/>
            <person name="Henrissat B."/>
            <person name="Lindahl B."/>
            <person name="Martin F."/>
        </authorList>
    </citation>
    <scope>NUCLEOTIDE SEQUENCE</scope>
    <source>
        <strain evidence="4">JB14</strain>
    </source>
</reference>
<evidence type="ECO:0000313" key="4">
    <source>
        <dbReference type="EMBL" id="KAE9406445.1"/>
    </source>
</evidence>
<feature type="domain" description="Mannitol dehydrogenase N-terminal" evidence="3">
    <location>
        <begin position="11"/>
        <end position="124"/>
    </location>
</feature>
<dbReference type="GO" id="GO:0019592">
    <property type="term" value="P:mannitol catabolic process"/>
    <property type="evidence" value="ECO:0007669"/>
    <property type="project" value="TreeGrafter"/>
</dbReference>
<dbReference type="GO" id="GO:0008926">
    <property type="term" value="F:mannitol-1-phosphate 5-dehydrogenase activity"/>
    <property type="evidence" value="ECO:0007669"/>
    <property type="project" value="TreeGrafter"/>
</dbReference>
<proteinExistence type="predicted"/>
<dbReference type="AlphaFoldDB" id="A0A6A4ICI4"/>
<dbReference type="PANTHER" id="PTHR30524:SF0">
    <property type="entry name" value="ALTRONATE OXIDOREDUCTASE-RELATED"/>
    <property type="match status" value="1"/>
</dbReference>
<dbReference type="GO" id="GO:0005829">
    <property type="term" value="C:cytosol"/>
    <property type="evidence" value="ECO:0007669"/>
    <property type="project" value="TreeGrafter"/>
</dbReference>
<dbReference type="PROSITE" id="PS00974">
    <property type="entry name" value="MANNITOL_DHGENASE"/>
    <property type="match status" value="1"/>
</dbReference>
<name>A0A6A4ICI4_9AGAR</name>
<evidence type="ECO:0000256" key="2">
    <source>
        <dbReference type="ARBA" id="ARBA00023027"/>
    </source>
</evidence>
<accession>A0A6A4ICI4</accession>
<dbReference type="InterPro" id="IPR023027">
    <property type="entry name" value="Mannitol_DH_CS"/>
</dbReference>